<reference evidence="4" key="1">
    <citation type="submission" date="2019-01" db="EMBL/GenBank/DDBJ databases">
        <title>Sphingorhabdus lacus sp.nov., isolated from an oligotrophic freshwater lake.</title>
        <authorList>
            <person name="Park M."/>
        </authorList>
    </citation>
    <scope>NUCLEOTIDE SEQUENCE [LARGE SCALE GENOMIC DNA]</scope>
    <source>
        <strain evidence="4">IMCC1753</strain>
    </source>
</reference>
<evidence type="ECO:0000259" key="2">
    <source>
        <dbReference type="Pfam" id="PF12804"/>
    </source>
</evidence>
<dbReference type="Gene3D" id="3.90.550.10">
    <property type="entry name" value="Spore Coat Polysaccharide Biosynthesis Protein SpsA, Chain A"/>
    <property type="match status" value="1"/>
</dbReference>
<dbReference type="InterPro" id="IPR025877">
    <property type="entry name" value="MobA-like_NTP_Trfase"/>
</dbReference>
<accession>A0A6I6L581</accession>
<organism evidence="3 4">
    <name type="scientific">Sphingorhabdus lacus</name>
    <dbReference type="NCBI Taxonomy" id="392610"/>
    <lineage>
        <taxon>Bacteria</taxon>
        <taxon>Pseudomonadati</taxon>
        <taxon>Pseudomonadota</taxon>
        <taxon>Alphaproteobacteria</taxon>
        <taxon>Sphingomonadales</taxon>
        <taxon>Sphingomonadaceae</taxon>
        <taxon>Sphingorhabdus</taxon>
    </lineage>
</organism>
<evidence type="ECO:0000256" key="1">
    <source>
        <dbReference type="ARBA" id="ARBA00022842"/>
    </source>
</evidence>
<dbReference type="KEGG" id="slaa:EUU25_01155"/>
<dbReference type="Pfam" id="PF12804">
    <property type="entry name" value="NTP_transf_3"/>
    <property type="match status" value="1"/>
</dbReference>
<dbReference type="InterPro" id="IPR029044">
    <property type="entry name" value="Nucleotide-diphossugar_trans"/>
</dbReference>
<feature type="domain" description="MobA-like NTP transferase" evidence="2">
    <location>
        <begin position="9"/>
        <end position="163"/>
    </location>
</feature>
<evidence type="ECO:0000313" key="3">
    <source>
        <dbReference type="EMBL" id="QGY79351.1"/>
    </source>
</evidence>
<dbReference type="Proteomes" id="UP000428803">
    <property type="component" value="Chromosome"/>
</dbReference>
<dbReference type="AlphaFoldDB" id="A0A6I6L581"/>
<evidence type="ECO:0000313" key="4">
    <source>
        <dbReference type="Proteomes" id="UP000428803"/>
    </source>
</evidence>
<dbReference type="SUPFAM" id="SSF53448">
    <property type="entry name" value="Nucleotide-diphospho-sugar transferases"/>
    <property type="match status" value="1"/>
</dbReference>
<name>A0A6I6L581_9SPHN</name>
<dbReference type="PANTHER" id="PTHR43777">
    <property type="entry name" value="MOLYBDENUM COFACTOR CYTIDYLYLTRANSFERASE"/>
    <property type="match status" value="1"/>
</dbReference>
<gene>
    <name evidence="3" type="ORF">EUU25_01155</name>
</gene>
<keyword evidence="1" id="KW-0460">Magnesium</keyword>
<protein>
    <submittedName>
        <fullName evidence="3">Nucleotidyltransferase family protein</fullName>
    </submittedName>
</protein>
<keyword evidence="3" id="KW-0808">Transferase</keyword>
<proteinExistence type="predicted"/>
<dbReference type="OrthoDB" id="9779263at2"/>
<dbReference type="RefSeq" id="WP_158897649.1">
    <property type="nucleotide sequence ID" value="NZ_CP035733.1"/>
</dbReference>
<dbReference type="EMBL" id="CP035733">
    <property type="protein sequence ID" value="QGY79351.1"/>
    <property type="molecule type" value="Genomic_DNA"/>
</dbReference>
<keyword evidence="4" id="KW-1185">Reference proteome</keyword>
<dbReference type="PANTHER" id="PTHR43777:SF1">
    <property type="entry name" value="MOLYBDENUM COFACTOR CYTIDYLYLTRANSFERASE"/>
    <property type="match status" value="1"/>
</dbReference>
<dbReference type="CDD" id="cd04182">
    <property type="entry name" value="GT_2_like_f"/>
    <property type="match status" value="1"/>
</dbReference>
<sequence length="187" mass="19773">MDCADIALIVLAAGLGSRFGADKLSVPLDGLPVGLHIAHTSNSIDFGWRFAICSPASSLTPRYVEYGFTVIDNANPEAGQAHSLHLAIRAAEDTDAKALLVTLADMPFVTEGLLRKIAAFPTMAASYNGRNAMPPVLFPRTHWAGLLNMQGDAGGRSLLHAAQKVEASAAELRDIDVPDDLVRPADA</sequence>
<dbReference type="GO" id="GO:0016779">
    <property type="term" value="F:nucleotidyltransferase activity"/>
    <property type="evidence" value="ECO:0007669"/>
    <property type="project" value="UniProtKB-ARBA"/>
</dbReference>